<comment type="caution">
    <text evidence="2">The sequence shown here is derived from an EMBL/GenBank/DDBJ whole genome shotgun (WGS) entry which is preliminary data.</text>
</comment>
<feature type="compositionally biased region" description="Acidic residues" evidence="1">
    <location>
        <begin position="288"/>
        <end position="301"/>
    </location>
</feature>
<dbReference type="RefSeq" id="WP_310536355.1">
    <property type="nucleotide sequence ID" value="NZ_BAAAOC010000093.1"/>
</dbReference>
<dbReference type="Proteomes" id="UP001260872">
    <property type="component" value="Unassembled WGS sequence"/>
</dbReference>
<proteinExistence type="predicted"/>
<protein>
    <recommendedName>
        <fullName evidence="4">Lipoprotein</fullName>
    </recommendedName>
</protein>
<dbReference type="EMBL" id="JAVKGT010000004">
    <property type="protein sequence ID" value="MDR5710967.1"/>
    <property type="molecule type" value="Genomic_DNA"/>
</dbReference>
<feature type="region of interest" description="Disordered" evidence="1">
    <location>
        <begin position="274"/>
        <end position="301"/>
    </location>
</feature>
<evidence type="ECO:0000313" key="3">
    <source>
        <dbReference type="Proteomes" id="UP001260872"/>
    </source>
</evidence>
<sequence length="301" mass="32122">MSKQGNHTHRNARAIVGRPSRAFFASAGSLALVLGLAACGENPFDASGEAGGQSAADEGQAPSFGEIQQDMFSAMLEADSVTITGEVQAGDADLDEYFTGLDEDAVGDLSISGALDGTASEMTFAAGDSSFSERAVDGEEYVQGEGYAQLLATELEDVAEVEEAFIAELIGEQWIQLDDAQGQVFSAEDFITTWQQELDNEDIAEMTAETETRDGQEVWVYSSDDGEFVVAAEGEPYLLELSDENSHYVFSQWNESQAPEAPEDVITLEEISQAIAEEQNGETADNGAADEDADQTDAETT</sequence>
<keyword evidence="3" id="KW-1185">Reference proteome</keyword>
<evidence type="ECO:0000313" key="2">
    <source>
        <dbReference type="EMBL" id="MDR5710967.1"/>
    </source>
</evidence>
<evidence type="ECO:0008006" key="4">
    <source>
        <dbReference type="Google" id="ProtNLM"/>
    </source>
</evidence>
<reference evidence="3" key="1">
    <citation type="submission" date="2023-07" db="EMBL/GenBank/DDBJ databases">
        <title>Description of three actinobacteria isolated from air of manufacturing shop in a pharmaceutical factory.</title>
        <authorList>
            <person name="Zhang D.-F."/>
        </authorList>
    </citation>
    <scope>NUCLEOTIDE SEQUENCE [LARGE SCALE GENOMIC DNA]</scope>
    <source>
        <strain evidence="3">CCTCC AB 207010</strain>
    </source>
</reference>
<gene>
    <name evidence="2" type="ORF">RH857_02260</name>
</gene>
<organism evidence="2 3">
    <name type="scientific">Nesterenkonia flava</name>
    <dbReference type="NCBI Taxonomy" id="469799"/>
    <lineage>
        <taxon>Bacteria</taxon>
        <taxon>Bacillati</taxon>
        <taxon>Actinomycetota</taxon>
        <taxon>Actinomycetes</taxon>
        <taxon>Micrococcales</taxon>
        <taxon>Micrococcaceae</taxon>
        <taxon>Nesterenkonia</taxon>
    </lineage>
</organism>
<accession>A0ABU1FQN3</accession>
<name>A0ABU1FQN3_9MICC</name>
<evidence type="ECO:0000256" key="1">
    <source>
        <dbReference type="SAM" id="MobiDB-lite"/>
    </source>
</evidence>